<gene>
    <name evidence="1" type="ORF">TIFTF001_033696</name>
</gene>
<sequence length="261" mass="30231">MPSEIGNLFHLRYLGVGLKGAKLFNLPQSIGNLRNLHTLDLRNNEGIHFKTDEDFTLLLESPVVESGRLRSLAMVLPFDSAFPSLESLSRCHLLVKLVLKGKIQNDLHSSHHMQFMPPSLTKLVLSTSEIKQDGLVVLEKLQNLRFLQLGDYSYAESQMVFFSHEFVKLETLKLIELHEIQEWQVEKGTMPCLKRLDIYRIPKLRMIPDGLKFITFLRKIHVQMDSSFVDRIRFEDEFEGEDFYKVRHIPSVSISLVPVVW</sequence>
<dbReference type="AlphaFoldDB" id="A0AA88E2G2"/>
<organism evidence="1 2">
    <name type="scientific">Ficus carica</name>
    <name type="common">Common fig</name>
    <dbReference type="NCBI Taxonomy" id="3494"/>
    <lineage>
        <taxon>Eukaryota</taxon>
        <taxon>Viridiplantae</taxon>
        <taxon>Streptophyta</taxon>
        <taxon>Embryophyta</taxon>
        <taxon>Tracheophyta</taxon>
        <taxon>Spermatophyta</taxon>
        <taxon>Magnoliopsida</taxon>
        <taxon>eudicotyledons</taxon>
        <taxon>Gunneridae</taxon>
        <taxon>Pentapetalae</taxon>
        <taxon>rosids</taxon>
        <taxon>fabids</taxon>
        <taxon>Rosales</taxon>
        <taxon>Moraceae</taxon>
        <taxon>Ficeae</taxon>
        <taxon>Ficus</taxon>
    </lineage>
</organism>
<name>A0AA88E2G2_FICCA</name>
<dbReference type="Gene3D" id="3.80.10.10">
    <property type="entry name" value="Ribonuclease Inhibitor"/>
    <property type="match status" value="1"/>
</dbReference>
<evidence type="ECO:0000313" key="1">
    <source>
        <dbReference type="EMBL" id="GMN64606.1"/>
    </source>
</evidence>
<comment type="caution">
    <text evidence="1">The sequence shown here is derived from an EMBL/GenBank/DDBJ whole genome shotgun (WGS) entry which is preliminary data.</text>
</comment>
<dbReference type="PANTHER" id="PTHR15140:SF37">
    <property type="entry name" value="UBIQUITIN-LIKE DOMAIN-CONTAINING PROTEIN"/>
    <property type="match status" value="1"/>
</dbReference>
<dbReference type="EMBL" id="BTGU01000188">
    <property type="protein sequence ID" value="GMN64606.1"/>
    <property type="molecule type" value="Genomic_DNA"/>
</dbReference>
<accession>A0AA88E2G2</accession>
<dbReference type="InterPro" id="IPR032675">
    <property type="entry name" value="LRR_dom_sf"/>
</dbReference>
<keyword evidence="2" id="KW-1185">Reference proteome</keyword>
<reference evidence="1" key="1">
    <citation type="submission" date="2023-07" db="EMBL/GenBank/DDBJ databases">
        <title>draft genome sequence of fig (Ficus carica).</title>
        <authorList>
            <person name="Takahashi T."/>
            <person name="Nishimura K."/>
        </authorList>
    </citation>
    <scope>NUCLEOTIDE SEQUENCE</scope>
</reference>
<dbReference type="SUPFAM" id="SSF52058">
    <property type="entry name" value="L domain-like"/>
    <property type="match status" value="1"/>
</dbReference>
<dbReference type="PANTHER" id="PTHR15140">
    <property type="entry name" value="TUBULIN-SPECIFIC CHAPERONE E"/>
    <property type="match status" value="1"/>
</dbReference>
<proteinExistence type="predicted"/>
<evidence type="ECO:0000313" key="2">
    <source>
        <dbReference type="Proteomes" id="UP001187192"/>
    </source>
</evidence>
<protein>
    <submittedName>
        <fullName evidence="1">Uncharacterized protein</fullName>
    </submittedName>
</protein>
<dbReference type="Proteomes" id="UP001187192">
    <property type="component" value="Unassembled WGS sequence"/>
</dbReference>